<dbReference type="PANTHER" id="PTHR12547:SF18">
    <property type="entry name" value="PROTEIN TIS11"/>
    <property type="match status" value="1"/>
</dbReference>
<keyword evidence="9" id="KW-1185">Reference proteome</keyword>
<dbReference type="GO" id="GO:0008270">
    <property type="term" value="F:zinc ion binding"/>
    <property type="evidence" value="ECO:0007669"/>
    <property type="project" value="UniProtKB-KW"/>
</dbReference>
<dbReference type="GO" id="GO:0003729">
    <property type="term" value="F:mRNA binding"/>
    <property type="evidence" value="ECO:0007669"/>
    <property type="project" value="InterPro"/>
</dbReference>
<feature type="domain" description="C3H1-type" evidence="7">
    <location>
        <begin position="23"/>
        <end position="50"/>
    </location>
</feature>
<dbReference type="SMART" id="SM00356">
    <property type="entry name" value="ZnF_C3H1"/>
    <property type="match status" value="2"/>
</dbReference>
<keyword evidence="4 5" id="KW-0862">Zinc</keyword>
<dbReference type="Gene3D" id="4.10.1000.10">
    <property type="entry name" value="Zinc finger, CCCH-type"/>
    <property type="match status" value="2"/>
</dbReference>
<dbReference type="Pfam" id="PF00642">
    <property type="entry name" value="zf-CCCH"/>
    <property type="match status" value="2"/>
</dbReference>
<protein>
    <recommendedName>
        <fullName evidence="7">C3H1-type domain-containing protein</fullName>
    </recommendedName>
</protein>
<dbReference type="PANTHER" id="PTHR12547">
    <property type="entry name" value="CCCH ZINC FINGER/TIS11-RELATED"/>
    <property type="match status" value="1"/>
</dbReference>
<keyword evidence="2" id="KW-0677">Repeat</keyword>
<dbReference type="GO" id="GO:0051252">
    <property type="term" value="P:regulation of RNA metabolic process"/>
    <property type="evidence" value="ECO:0007669"/>
    <property type="project" value="UniProtKB-ARBA"/>
</dbReference>
<evidence type="ECO:0000256" key="4">
    <source>
        <dbReference type="ARBA" id="ARBA00022833"/>
    </source>
</evidence>
<evidence type="ECO:0000313" key="9">
    <source>
        <dbReference type="Proteomes" id="UP000187209"/>
    </source>
</evidence>
<reference evidence="8 9" key="1">
    <citation type="submission" date="2016-11" db="EMBL/GenBank/DDBJ databases">
        <title>The macronuclear genome of Stentor coeruleus: a giant cell with tiny introns.</title>
        <authorList>
            <person name="Slabodnick M."/>
            <person name="Ruby J.G."/>
            <person name="Reiff S.B."/>
            <person name="Swart E.C."/>
            <person name="Gosai S."/>
            <person name="Prabakaran S."/>
            <person name="Witkowska E."/>
            <person name="Larue G.E."/>
            <person name="Fisher S."/>
            <person name="Freeman R.M."/>
            <person name="Gunawardena J."/>
            <person name="Chu W."/>
            <person name="Stover N.A."/>
            <person name="Gregory B.D."/>
            <person name="Nowacki M."/>
            <person name="Derisi J."/>
            <person name="Roy S.W."/>
            <person name="Marshall W.F."/>
            <person name="Sood P."/>
        </authorList>
    </citation>
    <scope>NUCLEOTIDE SEQUENCE [LARGE SCALE GENOMIC DNA]</scope>
    <source>
        <strain evidence="8">WM001</strain>
    </source>
</reference>
<organism evidence="8 9">
    <name type="scientific">Stentor coeruleus</name>
    <dbReference type="NCBI Taxonomy" id="5963"/>
    <lineage>
        <taxon>Eukaryota</taxon>
        <taxon>Sar</taxon>
        <taxon>Alveolata</taxon>
        <taxon>Ciliophora</taxon>
        <taxon>Postciliodesmatophora</taxon>
        <taxon>Heterotrichea</taxon>
        <taxon>Heterotrichida</taxon>
        <taxon>Stentoridae</taxon>
        <taxon>Stentor</taxon>
    </lineage>
</organism>
<dbReference type="EMBL" id="MPUH01000412">
    <property type="protein sequence ID" value="OMJ80695.1"/>
    <property type="molecule type" value="Genomic_DNA"/>
</dbReference>
<evidence type="ECO:0000256" key="3">
    <source>
        <dbReference type="ARBA" id="ARBA00022771"/>
    </source>
</evidence>
<name>A0A1R2BVT2_9CILI</name>
<sequence length="131" mass="15172">MSYNKETQILNKMNKKREDLNIKFKTEMCRNLSLGHCPFGDKCAFAHGIDEIRSKLKFSNYKTKDCKQFHELGYCQYGSRCQFKHRETSEETASDSSDSSNFSNSPDTSRHITQESPKKRLPVFAKLAPSY</sequence>
<dbReference type="InterPro" id="IPR000571">
    <property type="entry name" value="Znf_CCCH"/>
</dbReference>
<keyword evidence="3 5" id="KW-0863">Zinc-finger</keyword>
<dbReference type="FunFam" id="4.10.1000.10:FF:000003">
    <property type="entry name" value="Zinc finger CCCH domain-containing protein"/>
    <property type="match status" value="1"/>
</dbReference>
<evidence type="ECO:0000259" key="7">
    <source>
        <dbReference type="PROSITE" id="PS50103"/>
    </source>
</evidence>
<feature type="compositionally biased region" description="Basic and acidic residues" evidence="6">
    <location>
        <begin position="108"/>
        <end position="118"/>
    </location>
</feature>
<feature type="domain" description="C3H1-type" evidence="7">
    <location>
        <begin position="60"/>
        <end position="88"/>
    </location>
</feature>
<proteinExistence type="predicted"/>
<feature type="zinc finger region" description="C3H1-type" evidence="5">
    <location>
        <begin position="23"/>
        <end position="50"/>
    </location>
</feature>
<dbReference type="GO" id="GO:0010468">
    <property type="term" value="P:regulation of gene expression"/>
    <property type="evidence" value="ECO:0007669"/>
    <property type="project" value="UniProtKB-ARBA"/>
</dbReference>
<feature type="zinc finger region" description="C3H1-type" evidence="5">
    <location>
        <begin position="60"/>
        <end position="88"/>
    </location>
</feature>
<evidence type="ECO:0000256" key="6">
    <source>
        <dbReference type="SAM" id="MobiDB-lite"/>
    </source>
</evidence>
<feature type="region of interest" description="Disordered" evidence="6">
    <location>
        <begin position="88"/>
        <end position="121"/>
    </location>
</feature>
<dbReference type="InterPro" id="IPR036855">
    <property type="entry name" value="Znf_CCCH_sf"/>
</dbReference>
<keyword evidence="1 5" id="KW-0479">Metal-binding</keyword>
<accession>A0A1R2BVT2</accession>
<dbReference type="AlphaFoldDB" id="A0A1R2BVT2"/>
<gene>
    <name evidence="8" type="ORF">SteCoe_18992</name>
</gene>
<dbReference type="OrthoDB" id="410307at2759"/>
<feature type="compositionally biased region" description="Low complexity" evidence="6">
    <location>
        <begin position="94"/>
        <end position="107"/>
    </location>
</feature>
<evidence type="ECO:0000256" key="1">
    <source>
        <dbReference type="ARBA" id="ARBA00022723"/>
    </source>
</evidence>
<evidence type="ECO:0000256" key="2">
    <source>
        <dbReference type="ARBA" id="ARBA00022737"/>
    </source>
</evidence>
<evidence type="ECO:0000313" key="8">
    <source>
        <dbReference type="EMBL" id="OMJ80695.1"/>
    </source>
</evidence>
<evidence type="ECO:0000256" key="5">
    <source>
        <dbReference type="PROSITE-ProRule" id="PRU00723"/>
    </source>
</evidence>
<dbReference type="SUPFAM" id="SSF90229">
    <property type="entry name" value="CCCH zinc finger"/>
    <property type="match status" value="2"/>
</dbReference>
<dbReference type="PROSITE" id="PS50103">
    <property type="entry name" value="ZF_C3H1"/>
    <property type="match status" value="2"/>
</dbReference>
<comment type="caution">
    <text evidence="8">The sequence shown here is derived from an EMBL/GenBank/DDBJ whole genome shotgun (WGS) entry which is preliminary data.</text>
</comment>
<dbReference type="Proteomes" id="UP000187209">
    <property type="component" value="Unassembled WGS sequence"/>
</dbReference>
<dbReference type="InterPro" id="IPR045877">
    <property type="entry name" value="ZFP36-like"/>
</dbReference>